<evidence type="ECO:0000313" key="1">
    <source>
        <dbReference type="EMBL" id="RNA27181.1"/>
    </source>
</evidence>
<dbReference type="EMBL" id="REGN01002582">
    <property type="protein sequence ID" value="RNA27181.1"/>
    <property type="molecule type" value="Genomic_DNA"/>
</dbReference>
<sequence>MIYFIKSKTKNYYQSKYKIVQIIYQFYFILRFYFSKLEFEPQQKFRGLTKIFAFDMSDKNDLSKLKNDQQNMRHICRSVGKYTRLAEFNRKLSVIQTIIIIIIGYQPDFKKLRITQKFLIKLNNKK</sequence>
<accession>A0A3M7RUD9</accession>
<evidence type="ECO:0000313" key="2">
    <source>
        <dbReference type="Proteomes" id="UP000276133"/>
    </source>
</evidence>
<name>A0A3M7RUD9_BRAPC</name>
<reference evidence="1 2" key="1">
    <citation type="journal article" date="2018" name="Sci. Rep.">
        <title>Genomic signatures of local adaptation to the degree of environmental predictability in rotifers.</title>
        <authorList>
            <person name="Franch-Gras L."/>
            <person name="Hahn C."/>
            <person name="Garcia-Roger E.M."/>
            <person name="Carmona M.J."/>
            <person name="Serra M."/>
            <person name="Gomez A."/>
        </authorList>
    </citation>
    <scope>NUCLEOTIDE SEQUENCE [LARGE SCALE GENOMIC DNA]</scope>
    <source>
        <strain evidence="1">HYR1</strain>
    </source>
</reference>
<dbReference type="AlphaFoldDB" id="A0A3M7RUD9"/>
<keyword evidence="2" id="KW-1185">Reference proteome</keyword>
<protein>
    <submittedName>
        <fullName evidence="1">Uncharacterized protein</fullName>
    </submittedName>
</protein>
<proteinExistence type="predicted"/>
<organism evidence="1 2">
    <name type="scientific">Brachionus plicatilis</name>
    <name type="common">Marine rotifer</name>
    <name type="synonym">Brachionus muelleri</name>
    <dbReference type="NCBI Taxonomy" id="10195"/>
    <lineage>
        <taxon>Eukaryota</taxon>
        <taxon>Metazoa</taxon>
        <taxon>Spiralia</taxon>
        <taxon>Gnathifera</taxon>
        <taxon>Rotifera</taxon>
        <taxon>Eurotatoria</taxon>
        <taxon>Monogononta</taxon>
        <taxon>Pseudotrocha</taxon>
        <taxon>Ploima</taxon>
        <taxon>Brachionidae</taxon>
        <taxon>Brachionus</taxon>
    </lineage>
</organism>
<dbReference type="Proteomes" id="UP000276133">
    <property type="component" value="Unassembled WGS sequence"/>
</dbReference>
<comment type="caution">
    <text evidence="1">The sequence shown here is derived from an EMBL/GenBank/DDBJ whole genome shotgun (WGS) entry which is preliminary data.</text>
</comment>
<gene>
    <name evidence="1" type="ORF">BpHYR1_002316</name>
</gene>